<protein>
    <submittedName>
        <fullName evidence="5">AraC family transcriptional regulator</fullName>
    </submittedName>
</protein>
<accession>A0A380PQB2</accession>
<dbReference type="RefSeq" id="WP_032911723.1">
    <property type="nucleotide sequence ID" value="NZ_CP023964.1"/>
</dbReference>
<keyword evidence="1" id="KW-0805">Transcription regulation</keyword>
<dbReference type="SUPFAM" id="SSF46689">
    <property type="entry name" value="Homeodomain-like"/>
    <property type="match status" value="2"/>
</dbReference>
<dbReference type="OrthoDB" id="282744at2"/>
<dbReference type="GO" id="GO:0003700">
    <property type="term" value="F:DNA-binding transcription factor activity"/>
    <property type="evidence" value="ECO:0007669"/>
    <property type="project" value="InterPro"/>
</dbReference>
<dbReference type="PANTHER" id="PTHR47504:SF5">
    <property type="entry name" value="RIGHT ORIGIN-BINDING PROTEIN"/>
    <property type="match status" value="1"/>
</dbReference>
<dbReference type="Pfam" id="PF12833">
    <property type="entry name" value="HTH_18"/>
    <property type="match status" value="1"/>
</dbReference>
<dbReference type="InterPro" id="IPR018060">
    <property type="entry name" value="HTH_AraC"/>
</dbReference>
<name>A0A380PQB2_YERFR</name>
<dbReference type="Proteomes" id="UP000254835">
    <property type="component" value="Unassembled WGS sequence"/>
</dbReference>
<dbReference type="PROSITE" id="PS00041">
    <property type="entry name" value="HTH_ARAC_FAMILY_1"/>
    <property type="match status" value="1"/>
</dbReference>
<dbReference type="InterPro" id="IPR009057">
    <property type="entry name" value="Homeodomain-like_sf"/>
</dbReference>
<keyword evidence="2" id="KW-0238">DNA-binding</keyword>
<dbReference type="SMART" id="SM00342">
    <property type="entry name" value="HTH_ARAC"/>
    <property type="match status" value="1"/>
</dbReference>
<dbReference type="InterPro" id="IPR018062">
    <property type="entry name" value="HTH_AraC-typ_CS"/>
</dbReference>
<dbReference type="GeneID" id="57907276"/>
<dbReference type="PRINTS" id="PR00032">
    <property type="entry name" value="HTHARAC"/>
</dbReference>
<dbReference type="InterPro" id="IPR050959">
    <property type="entry name" value="MarA-like"/>
</dbReference>
<sequence>MVKDKFITHSFPDVLCWIEKNIHRGIKSTDVVAITGYSRSYFLREFQLFIGVSLSQYIREKRLIISASKLTWTNLKIREISDEMGFPSQSTFCQTFKTYFNISPTEYRYNSKNL</sequence>
<evidence type="ECO:0000256" key="1">
    <source>
        <dbReference type="ARBA" id="ARBA00023015"/>
    </source>
</evidence>
<evidence type="ECO:0000256" key="3">
    <source>
        <dbReference type="ARBA" id="ARBA00023163"/>
    </source>
</evidence>
<organism evidence="5 6">
    <name type="scientific">Yersinia frederiksenii</name>
    <dbReference type="NCBI Taxonomy" id="29484"/>
    <lineage>
        <taxon>Bacteria</taxon>
        <taxon>Pseudomonadati</taxon>
        <taxon>Pseudomonadota</taxon>
        <taxon>Gammaproteobacteria</taxon>
        <taxon>Enterobacterales</taxon>
        <taxon>Yersiniaceae</taxon>
        <taxon>Yersinia</taxon>
    </lineage>
</organism>
<dbReference type="Gene3D" id="1.10.10.60">
    <property type="entry name" value="Homeodomain-like"/>
    <property type="match status" value="2"/>
</dbReference>
<dbReference type="PROSITE" id="PS01124">
    <property type="entry name" value="HTH_ARAC_FAMILY_2"/>
    <property type="match status" value="1"/>
</dbReference>
<evidence type="ECO:0000313" key="6">
    <source>
        <dbReference type="Proteomes" id="UP000254835"/>
    </source>
</evidence>
<dbReference type="InterPro" id="IPR020449">
    <property type="entry name" value="Tscrpt_reg_AraC-type_HTH"/>
</dbReference>
<dbReference type="AlphaFoldDB" id="A0A380PQB2"/>
<dbReference type="PANTHER" id="PTHR47504">
    <property type="entry name" value="RIGHT ORIGIN-BINDING PROTEIN"/>
    <property type="match status" value="1"/>
</dbReference>
<evidence type="ECO:0000313" key="5">
    <source>
        <dbReference type="EMBL" id="SUP75479.1"/>
    </source>
</evidence>
<proteinExistence type="predicted"/>
<evidence type="ECO:0000259" key="4">
    <source>
        <dbReference type="PROSITE" id="PS01124"/>
    </source>
</evidence>
<keyword evidence="3" id="KW-0804">Transcription</keyword>
<dbReference type="GO" id="GO:0043565">
    <property type="term" value="F:sequence-specific DNA binding"/>
    <property type="evidence" value="ECO:0007669"/>
    <property type="project" value="InterPro"/>
</dbReference>
<feature type="domain" description="HTH araC/xylS-type" evidence="4">
    <location>
        <begin position="12"/>
        <end position="110"/>
    </location>
</feature>
<gene>
    <name evidence="5" type="primary">tetD_1</name>
    <name evidence="5" type="ORF">NCTC11470_00492</name>
</gene>
<dbReference type="EMBL" id="UHJA01000001">
    <property type="protein sequence ID" value="SUP75479.1"/>
    <property type="molecule type" value="Genomic_DNA"/>
</dbReference>
<evidence type="ECO:0000256" key="2">
    <source>
        <dbReference type="ARBA" id="ARBA00023125"/>
    </source>
</evidence>
<reference evidence="5 6" key="1">
    <citation type="submission" date="2018-06" db="EMBL/GenBank/DDBJ databases">
        <authorList>
            <consortium name="Pathogen Informatics"/>
            <person name="Doyle S."/>
        </authorList>
    </citation>
    <scope>NUCLEOTIDE SEQUENCE [LARGE SCALE GENOMIC DNA]</scope>
    <source>
        <strain evidence="5 6">NCTC11470</strain>
    </source>
</reference>